<evidence type="ECO:0000256" key="5">
    <source>
        <dbReference type="PROSITE-ProRule" id="PRU00335"/>
    </source>
</evidence>
<proteinExistence type="predicted"/>
<dbReference type="RefSeq" id="WP_002364773.1">
    <property type="nucleotide sequence ID" value="NZ_GL454471.1"/>
</dbReference>
<dbReference type="PROSITE" id="PS50977">
    <property type="entry name" value="HTH_TETR_2"/>
    <property type="match status" value="1"/>
</dbReference>
<dbReference type="SMR" id="A0A125W4A9"/>
<dbReference type="InterPro" id="IPR001647">
    <property type="entry name" value="HTH_TetR"/>
</dbReference>
<dbReference type="Pfam" id="PF00440">
    <property type="entry name" value="TetR_N"/>
    <property type="match status" value="1"/>
</dbReference>
<dbReference type="GO" id="GO:0003700">
    <property type="term" value="F:DNA-binding transcription factor activity"/>
    <property type="evidence" value="ECO:0007669"/>
    <property type="project" value="TreeGrafter"/>
</dbReference>
<dbReference type="AlphaFoldDB" id="A0A125W4A9"/>
<dbReference type="Pfam" id="PF02909">
    <property type="entry name" value="TetR_C_1"/>
    <property type="match status" value="1"/>
</dbReference>
<reference evidence="7 8" key="1">
    <citation type="submission" date="2010-07" db="EMBL/GenBank/DDBJ databases">
        <authorList>
            <person name="Sid Ahmed O."/>
        </authorList>
    </citation>
    <scope>NUCLEOTIDE SEQUENCE [LARGE SCALE GENOMIC DNA]</scope>
    <source>
        <strain evidence="7 8">TX4248</strain>
    </source>
</reference>
<evidence type="ECO:0000313" key="7">
    <source>
        <dbReference type="EMBL" id="EFM82137.1"/>
    </source>
</evidence>
<dbReference type="EMBL" id="AEBR01000076">
    <property type="protein sequence ID" value="EFM82137.1"/>
    <property type="molecule type" value="Genomic_DNA"/>
</dbReference>
<sequence length="220" mass="25274">MEPKLSKDTIIAAAFSLLEKSPTLEQLSMRKVAKQLGVQAPAIYWYFKNKQALLQSMAEAIEEHFQEPALCGEWYSDLLAFMENYYDLYQQFPCAVAIEIQTVPAYPQRLRHLNQMMGILREAGFSPEMTHLAVTSLQHLLFGMIMDATEEKQLVLQVLNGDDYLKEQVLHMKQYVSDNGLTYMEESIQFRRSIHQKSAFIQAVKTYLDGLQAYNTSSSK</sequence>
<dbReference type="InterPro" id="IPR050109">
    <property type="entry name" value="HTH-type_TetR-like_transc_reg"/>
</dbReference>
<organism evidence="7 8">
    <name type="scientific">Enterococcus faecalis TX4248</name>
    <dbReference type="NCBI Taxonomy" id="749495"/>
    <lineage>
        <taxon>Bacteria</taxon>
        <taxon>Bacillati</taxon>
        <taxon>Bacillota</taxon>
        <taxon>Bacilli</taxon>
        <taxon>Lactobacillales</taxon>
        <taxon>Enterococcaceae</taxon>
        <taxon>Enterococcus</taxon>
    </lineage>
</organism>
<dbReference type="GO" id="GO:0000976">
    <property type="term" value="F:transcription cis-regulatory region binding"/>
    <property type="evidence" value="ECO:0007669"/>
    <property type="project" value="TreeGrafter"/>
</dbReference>
<evidence type="ECO:0000256" key="1">
    <source>
        <dbReference type="ARBA" id="ARBA00022491"/>
    </source>
</evidence>
<dbReference type="HOGENOM" id="CLU_069543_2_0_9"/>
<dbReference type="Gene3D" id="1.10.357.10">
    <property type="entry name" value="Tetracycline Repressor, domain 2"/>
    <property type="match status" value="1"/>
</dbReference>
<name>A0A125W4A9_ENTFL</name>
<evidence type="ECO:0000259" key="6">
    <source>
        <dbReference type="PROSITE" id="PS50977"/>
    </source>
</evidence>
<dbReference type="SUPFAM" id="SSF48498">
    <property type="entry name" value="Tetracyclin repressor-like, C-terminal domain"/>
    <property type="match status" value="1"/>
</dbReference>
<keyword evidence="1" id="KW-0678">Repressor</keyword>
<feature type="DNA-binding region" description="H-T-H motif" evidence="5">
    <location>
        <begin position="28"/>
        <end position="47"/>
    </location>
</feature>
<keyword evidence="2" id="KW-0805">Transcription regulation</keyword>
<dbReference type="PANTHER" id="PTHR30055">
    <property type="entry name" value="HTH-TYPE TRANSCRIPTIONAL REGULATOR RUTR"/>
    <property type="match status" value="1"/>
</dbReference>
<dbReference type="Gene3D" id="1.10.10.60">
    <property type="entry name" value="Homeodomain-like"/>
    <property type="match status" value="1"/>
</dbReference>
<dbReference type="GO" id="GO:0046677">
    <property type="term" value="P:response to antibiotic"/>
    <property type="evidence" value="ECO:0007669"/>
    <property type="project" value="InterPro"/>
</dbReference>
<evidence type="ECO:0000256" key="2">
    <source>
        <dbReference type="ARBA" id="ARBA00023015"/>
    </source>
</evidence>
<dbReference type="InterPro" id="IPR009057">
    <property type="entry name" value="Homeodomain-like_sf"/>
</dbReference>
<dbReference type="SUPFAM" id="SSF46689">
    <property type="entry name" value="Homeodomain-like"/>
    <property type="match status" value="1"/>
</dbReference>
<feature type="domain" description="HTH tetR-type" evidence="6">
    <location>
        <begin position="4"/>
        <end position="65"/>
    </location>
</feature>
<dbReference type="InterPro" id="IPR003012">
    <property type="entry name" value="Tet_transcr_reg_TetR"/>
</dbReference>
<dbReference type="PRINTS" id="PR00400">
    <property type="entry name" value="TETREPRESSOR"/>
</dbReference>
<evidence type="ECO:0000256" key="3">
    <source>
        <dbReference type="ARBA" id="ARBA00023125"/>
    </source>
</evidence>
<dbReference type="InterPro" id="IPR036271">
    <property type="entry name" value="Tet_transcr_reg_TetR-rel_C_sf"/>
</dbReference>
<gene>
    <name evidence="7" type="ORF">HMPREF9498_02268</name>
</gene>
<keyword evidence="3 5" id="KW-0238">DNA-binding</keyword>
<comment type="caution">
    <text evidence="7">The sequence shown here is derived from an EMBL/GenBank/DDBJ whole genome shotgun (WGS) entry which is preliminary data.</text>
</comment>
<evidence type="ECO:0000256" key="4">
    <source>
        <dbReference type="ARBA" id="ARBA00023163"/>
    </source>
</evidence>
<accession>A0A125W4A9</accession>
<protein>
    <submittedName>
        <fullName evidence="7">Transcriptional regulator, TetR family</fullName>
    </submittedName>
</protein>
<dbReference type="GO" id="GO:0045892">
    <property type="term" value="P:negative regulation of DNA-templated transcription"/>
    <property type="evidence" value="ECO:0007669"/>
    <property type="project" value="InterPro"/>
</dbReference>
<dbReference type="PANTHER" id="PTHR30055:SF151">
    <property type="entry name" value="TRANSCRIPTIONAL REGULATORY PROTEIN"/>
    <property type="match status" value="1"/>
</dbReference>
<keyword evidence="4" id="KW-0804">Transcription</keyword>
<dbReference type="Proteomes" id="UP000004846">
    <property type="component" value="Unassembled WGS sequence"/>
</dbReference>
<dbReference type="InterPro" id="IPR004111">
    <property type="entry name" value="Repressor_TetR_C"/>
</dbReference>
<evidence type="ECO:0000313" key="8">
    <source>
        <dbReference type="Proteomes" id="UP000004846"/>
    </source>
</evidence>